<dbReference type="SUPFAM" id="SSF53098">
    <property type="entry name" value="Ribonuclease H-like"/>
    <property type="match status" value="1"/>
</dbReference>
<dbReference type="InterPro" id="IPR039537">
    <property type="entry name" value="Retrotran_Ty1/copia-like"/>
</dbReference>
<dbReference type="AlphaFoldDB" id="A0AAE1WR49"/>
<keyword evidence="2" id="KW-1185">Reference proteome</keyword>
<dbReference type="Proteomes" id="UP001289374">
    <property type="component" value="Unassembled WGS sequence"/>
</dbReference>
<organism evidence="1 2">
    <name type="scientific">Sesamum angolense</name>
    <dbReference type="NCBI Taxonomy" id="2727404"/>
    <lineage>
        <taxon>Eukaryota</taxon>
        <taxon>Viridiplantae</taxon>
        <taxon>Streptophyta</taxon>
        <taxon>Embryophyta</taxon>
        <taxon>Tracheophyta</taxon>
        <taxon>Spermatophyta</taxon>
        <taxon>Magnoliopsida</taxon>
        <taxon>eudicotyledons</taxon>
        <taxon>Gunneridae</taxon>
        <taxon>Pentapetalae</taxon>
        <taxon>asterids</taxon>
        <taxon>lamiids</taxon>
        <taxon>Lamiales</taxon>
        <taxon>Pedaliaceae</taxon>
        <taxon>Sesamum</taxon>
    </lineage>
</organism>
<dbReference type="Gene3D" id="3.30.420.10">
    <property type="entry name" value="Ribonuclease H-like superfamily/Ribonuclease H"/>
    <property type="match status" value="1"/>
</dbReference>
<sequence>MFATTAMRRDIGKGTALFHASVQGMFVVEINMVANSASWVLDIGCGAHIYNDLQMMARSRRLSKGEVDLRLGNGKRVATEVDKEVGGLKSLEIDDLDNPLACESCLKGKMTKKLFVGQSRLSSDLLDLTYSDVCGPFITQARRGFMYFITCTDDHSQYAYVYLMKCKSEAFEKFKQFRFDIKN</sequence>
<dbReference type="GO" id="GO:0003676">
    <property type="term" value="F:nucleic acid binding"/>
    <property type="evidence" value="ECO:0007669"/>
    <property type="project" value="InterPro"/>
</dbReference>
<dbReference type="PANTHER" id="PTHR42648:SF27">
    <property type="entry name" value="RNA-DIRECTED DNA POLYMERASE"/>
    <property type="match status" value="1"/>
</dbReference>
<comment type="caution">
    <text evidence="1">The sequence shown here is derived from an EMBL/GenBank/DDBJ whole genome shotgun (WGS) entry which is preliminary data.</text>
</comment>
<evidence type="ECO:0000313" key="2">
    <source>
        <dbReference type="Proteomes" id="UP001289374"/>
    </source>
</evidence>
<gene>
    <name evidence="1" type="ORF">Sango_1243300</name>
</gene>
<dbReference type="PANTHER" id="PTHR42648">
    <property type="entry name" value="TRANSPOSASE, PUTATIVE-RELATED"/>
    <property type="match status" value="1"/>
</dbReference>
<dbReference type="InterPro" id="IPR012337">
    <property type="entry name" value="RNaseH-like_sf"/>
</dbReference>
<protein>
    <submittedName>
        <fullName evidence="1">Retrovirus-related Pol polyprotein from transposon TNT 1-94</fullName>
    </submittedName>
</protein>
<evidence type="ECO:0000313" key="1">
    <source>
        <dbReference type="EMBL" id="KAK4397678.1"/>
    </source>
</evidence>
<name>A0AAE1WR49_9LAMI</name>
<reference evidence="1" key="2">
    <citation type="journal article" date="2024" name="Plant">
        <title>Genomic evolution and insights into agronomic trait innovations of Sesamum species.</title>
        <authorList>
            <person name="Miao H."/>
            <person name="Wang L."/>
            <person name="Qu L."/>
            <person name="Liu H."/>
            <person name="Sun Y."/>
            <person name="Le M."/>
            <person name="Wang Q."/>
            <person name="Wei S."/>
            <person name="Zheng Y."/>
            <person name="Lin W."/>
            <person name="Duan Y."/>
            <person name="Cao H."/>
            <person name="Xiong S."/>
            <person name="Wang X."/>
            <person name="Wei L."/>
            <person name="Li C."/>
            <person name="Ma Q."/>
            <person name="Ju M."/>
            <person name="Zhao R."/>
            <person name="Li G."/>
            <person name="Mu C."/>
            <person name="Tian Q."/>
            <person name="Mei H."/>
            <person name="Zhang T."/>
            <person name="Gao T."/>
            <person name="Zhang H."/>
        </authorList>
    </citation>
    <scope>NUCLEOTIDE SEQUENCE</scope>
    <source>
        <strain evidence="1">K16</strain>
    </source>
</reference>
<dbReference type="InterPro" id="IPR036397">
    <property type="entry name" value="RNaseH_sf"/>
</dbReference>
<dbReference type="EMBL" id="JACGWL010000007">
    <property type="protein sequence ID" value="KAK4397678.1"/>
    <property type="molecule type" value="Genomic_DNA"/>
</dbReference>
<accession>A0AAE1WR49</accession>
<proteinExistence type="predicted"/>
<reference evidence="1" key="1">
    <citation type="submission" date="2020-06" db="EMBL/GenBank/DDBJ databases">
        <authorList>
            <person name="Li T."/>
            <person name="Hu X."/>
            <person name="Zhang T."/>
            <person name="Song X."/>
            <person name="Zhang H."/>
            <person name="Dai N."/>
            <person name="Sheng W."/>
            <person name="Hou X."/>
            <person name="Wei L."/>
        </authorList>
    </citation>
    <scope>NUCLEOTIDE SEQUENCE</scope>
    <source>
        <strain evidence="1">K16</strain>
        <tissue evidence="1">Leaf</tissue>
    </source>
</reference>